<protein>
    <submittedName>
        <fullName evidence="4">Cytochrome P450</fullName>
    </submittedName>
</protein>
<dbReference type="AlphaFoldDB" id="A0A183G1D4"/>
<evidence type="ECO:0000256" key="1">
    <source>
        <dbReference type="SAM" id="MobiDB-lite"/>
    </source>
</evidence>
<gene>
    <name evidence="2" type="ORF">HPBE_LOCUS14996</name>
</gene>
<keyword evidence="3" id="KW-1185">Reference proteome</keyword>
<dbReference type="EMBL" id="UZAH01028645">
    <property type="protein sequence ID" value="VDP01481.1"/>
    <property type="molecule type" value="Genomic_DNA"/>
</dbReference>
<reference evidence="4" key="2">
    <citation type="submission" date="2019-09" db="UniProtKB">
        <authorList>
            <consortium name="WormBaseParasite"/>
        </authorList>
    </citation>
    <scope>IDENTIFICATION</scope>
</reference>
<evidence type="ECO:0000313" key="2">
    <source>
        <dbReference type="EMBL" id="VDP01481.1"/>
    </source>
</evidence>
<dbReference type="WBParaSite" id="HPBE_0001499501-mRNA-1">
    <property type="protein sequence ID" value="HPBE_0001499501-mRNA-1"/>
    <property type="gene ID" value="HPBE_0001499501"/>
</dbReference>
<sequence length="125" mass="14213">MDRLEQQLNEADVSLKKSTEDQKLPERTTLAFENLTQQWCSPLLRVTDFADMLDACIQVVCDISSGSSHEIFARYRNPMPIESVSGHDSFIRHLSADNGLNKPERTLFFDHPTVEDVDFWTGPGL</sequence>
<evidence type="ECO:0000313" key="3">
    <source>
        <dbReference type="Proteomes" id="UP000050761"/>
    </source>
</evidence>
<accession>A0A3P7ZPB2</accession>
<feature type="compositionally biased region" description="Basic and acidic residues" evidence="1">
    <location>
        <begin position="13"/>
        <end position="22"/>
    </location>
</feature>
<feature type="region of interest" description="Disordered" evidence="1">
    <location>
        <begin position="1"/>
        <end position="22"/>
    </location>
</feature>
<proteinExistence type="predicted"/>
<dbReference type="Proteomes" id="UP000050761">
    <property type="component" value="Unassembled WGS sequence"/>
</dbReference>
<evidence type="ECO:0000313" key="4">
    <source>
        <dbReference type="WBParaSite" id="HPBE_0001499501-mRNA-1"/>
    </source>
</evidence>
<name>A0A183G1D4_HELPZ</name>
<reference evidence="2 3" key="1">
    <citation type="submission" date="2018-11" db="EMBL/GenBank/DDBJ databases">
        <authorList>
            <consortium name="Pathogen Informatics"/>
        </authorList>
    </citation>
    <scope>NUCLEOTIDE SEQUENCE [LARGE SCALE GENOMIC DNA]</scope>
</reference>
<accession>A0A183G1D4</accession>
<organism evidence="3 4">
    <name type="scientific">Heligmosomoides polygyrus</name>
    <name type="common">Parasitic roundworm</name>
    <dbReference type="NCBI Taxonomy" id="6339"/>
    <lineage>
        <taxon>Eukaryota</taxon>
        <taxon>Metazoa</taxon>
        <taxon>Ecdysozoa</taxon>
        <taxon>Nematoda</taxon>
        <taxon>Chromadorea</taxon>
        <taxon>Rhabditida</taxon>
        <taxon>Rhabditina</taxon>
        <taxon>Rhabditomorpha</taxon>
        <taxon>Strongyloidea</taxon>
        <taxon>Heligmosomidae</taxon>
        <taxon>Heligmosomoides</taxon>
    </lineage>
</organism>